<name>A0A922FSK4_CARIL</name>
<evidence type="ECO:0000313" key="3">
    <source>
        <dbReference type="Proteomes" id="UP000811246"/>
    </source>
</evidence>
<evidence type="ECO:0000313" key="2">
    <source>
        <dbReference type="EMBL" id="KAG6725867.1"/>
    </source>
</evidence>
<reference evidence="2" key="1">
    <citation type="submission" date="2021-01" db="EMBL/GenBank/DDBJ databases">
        <authorList>
            <person name="Lovell J.T."/>
            <person name="Bentley N."/>
            <person name="Bhattarai G."/>
            <person name="Jenkins J.W."/>
            <person name="Sreedasyam A."/>
            <person name="Alarcon Y."/>
            <person name="Bock C."/>
            <person name="Boston L."/>
            <person name="Carlson J."/>
            <person name="Cervantes K."/>
            <person name="Clermont K."/>
            <person name="Krom N."/>
            <person name="Kubenka K."/>
            <person name="Mamidi S."/>
            <person name="Mattison C."/>
            <person name="Monteros M."/>
            <person name="Pisani C."/>
            <person name="Plott C."/>
            <person name="Rajasekar S."/>
            <person name="Rhein H.S."/>
            <person name="Rohla C."/>
            <person name="Song M."/>
            <person name="Hilaire R.S."/>
            <person name="Shu S."/>
            <person name="Wells L."/>
            <person name="Wang X."/>
            <person name="Webber J."/>
            <person name="Heerema R.J."/>
            <person name="Klein P."/>
            <person name="Conner P."/>
            <person name="Grauke L."/>
            <person name="Grimwood J."/>
            <person name="Schmutz J."/>
            <person name="Randall J.J."/>
        </authorList>
    </citation>
    <scope>NUCLEOTIDE SEQUENCE</scope>
    <source>
        <tissue evidence="2">Leaf</tissue>
    </source>
</reference>
<dbReference type="Pfam" id="PF00646">
    <property type="entry name" value="F-box"/>
    <property type="match status" value="1"/>
</dbReference>
<gene>
    <name evidence="2" type="ORF">I3842_02G051900</name>
</gene>
<dbReference type="Proteomes" id="UP000811246">
    <property type="component" value="Chromosome 2"/>
</dbReference>
<dbReference type="Pfam" id="PF04379">
    <property type="entry name" value="DUF525"/>
    <property type="match status" value="1"/>
</dbReference>
<sequence>MGLDSVGDLALHVILTKLGPKETATAACVNKKLRSLASEDSLWFKFCSQDLHLNHPLDPLGNSTPSFKVSYQLWREAFSMYPWLLVMRVNRCWGRLKNWFDINFPEAKATLRKGVSEADIQESEGILKVKLPLPTRILYRFCDGQEFTKSLVSSHGSSLGLIGGYSFYQHFVNVYLLPLTEVISETKAIVRRPRFSSRSKYIVVAASSTNVEKFFFLNCTTGQLYVGTANLPTHGEMIPCVPNALISSVHNFNGDQQADAMLLWLEEHVRRLENGIIKLREEGGFKSINLFPEEPPLCSTAITNGVKVRASAVFVPESADLQNDNEMYAFSYSIRMSLLPEGCVIQGICFNSCQLHRRHWIIRANDIVISDVNGEAVIGEFPLLLPGGKEFVYESCTPLPTSLGSIEGSYTFVPGSCDNHDLTCRPRVRSCKPLKEIVVIRCMANEPLPALFSAP</sequence>
<dbReference type="PANTHER" id="PTHR47463:SF2">
    <property type="entry name" value="F-BOX PROTEIN SKIP16"/>
    <property type="match status" value="1"/>
</dbReference>
<dbReference type="InterPro" id="IPR001810">
    <property type="entry name" value="F-box_dom"/>
</dbReference>
<comment type="caution">
    <text evidence="2">The sequence shown here is derived from an EMBL/GenBank/DDBJ whole genome shotgun (WGS) entry which is preliminary data.</text>
</comment>
<dbReference type="AlphaFoldDB" id="A0A922FSK4"/>
<protein>
    <recommendedName>
        <fullName evidence="1">ApaG domain-containing protein</fullName>
    </recommendedName>
</protein>
<proteinExistence type="predicted"/>
<dbReference type="InterPro" id="IPR007474">
    <property type="entry name" value="ApaG_domain"/>
</dbReference>
<evidence type="ECO:0000259" key="1">
    <source>
        <dbReference type="PROSITE" id="PS51087"/>
    </source>
</evidence>
<feature type="domain" description="ApaG" evidence="1">
    <location>
        <begin position="300"/>
        <end position="436"/>
    </location>
</feature>
<organism evidence="2 3">
    <name type="scientific">Carya illinoinensis</name>
    <name type="common">Pecan</name>
    <dbReference type="NCBI Taxonomy" id="32201"/>
    <lineage>
        <taxon>Eukaryota</taxon>
        <taxon>Viridiplantae</taxon>
        <taxon>Streptophyta</taxon>
        <taxon>Embryophyta</taxon>
        <taxon>Tracheophyta</taxon>
        <taxon>Spermatophyta</taxon>
        <taxon>Magnoliopsida</taxon>
        <taxon>eudicotyledons</taxon>
        <taxon>Gunneridae</taxon>
        <taxon>Pentapetalae</taxon>
        <taxon>rosids</taxon>
        <taxon>fabids</taxon>
        <taxon>Fagales</taxon>
        <taxon>Juglandaceae</taxon>
        <taxon>Carya</taxon>
    </lineage>
</organism>
<dbReference type="PROSITE" id="PS51087">
    <property type="entry name" value="APAG"/>
    <property type="match status" value="1"/>
</dbReference>
<dbReference type="EMBL" id="CM031826">
    <property type="protein sequence ID" value="KAG6725867.1"/>
    <property type="molecule type" value="Genomic_DNA"/>
</dbReference>
<dbReference type="PANTHER" id="PTHR47463">
    <property type="entry name" value="F-BOX PROTEIN SKIP16"/>
    <property type="match status" value="1"/>
</dbReference>
<accession>A0A922FSK4</accession>